<reference evidence="2" key="1">
    <citation type="submission" date="2018-01" db="EMBL/GenBank/DDBJ databases">
        <title>An insight into the sialome of Amazonian anophelines.</title>
        <authorList>
            <person name="Ribeiro J.M."/>
            <person name="Scarpassa V."/>
            <person name="Calvo E."/>
        </authorList>
    </citation>
    <scope>NUCLEOTIDE SEQUENCE</scope>
</reference>
<feature type="chain" id="PRO_5014992798" evidence="1">
    <location>
        <begin position="24"/>
        <end position="84"/>
    </location>
</feature>
<organism evidence="2">
    <name type="scientific">Anopheles darlingi</name>
    <name type="common">Mosquito</name>
    <dbReference type="NCBI Taxonomy" id="43151"/>
    <lineage>
        <taxon>Eukaryota</taxon>
        <taxon>Metazoa</taxon>
        <taxon>Ecdysozoa</taxon>
        <taxon>Arthropoda</taxon>
        <taxon>Hexapoda</taxon>
        <taxon>Insecta</taxon>
        <taxon>Pterygota</taxon>
        <taxon>Neoptera</taxon>
        <taxon>Endopterygota</taxon>
        <taxon>Diptera</taxon>
        <taxon>Nematocera</taxon>
        <taxon>Culicoidea</taxon>
        <taxon>Culicidae</taxon>
        <taxon>Anophelinae</taxon>
        <taxon>Anopheles</taxon>
    </lineage>
</organism>
<name>A0A2M4D2R0_ANODA</name>
<evidence type="ECO:0000313" key="2">
    <source>
        <dbReference type="EMBL" id="MBW71388.1"/>
    </source>
</evidence>
<keyword evidence="1" id="KW-0732">Signal</keyword>
<feature type="signal peptide" evidence="1">
    <location>
        <begin position="1"/>
        <end position="23"/>
    </location>
</feature>
<proteinExistence type="predicted"/>
<sequence length="84" mass="9632">MYTYMCMYIYLIYLLSVSLLCLATNTFPSPVLTISTTQTQTYSNQHLVCQAPDNRDPGPRKNRKGQTTYWLLRLLHGAHSDSTN</sequence>
<dbReference type="EMBL" id="GGFL01007210">
    <property type="protein sequence ID" value="MBW71388.1"/>
    <property type="molecule type" value="Transcribed_RNA"/>
</dbReference>
<protein>
    <submittedName>
        <fullName evidence="2">Putative secreted protein</fullName>
    </submittedName>
</protein>
<accession>A0A2M4D2R0</accession>
<evidence type="ECO:0000256" key="1">
    <source>
        <dbReference type="SAM" id="SignalP"/>
    </source>
</evidence>
<dbReference type="AlphaFoldDB" id="A0A2M4D2R0"/>